<evidence type="ECO:0000256" key="7">
    <source>
        <dbReference type="SAM" id="MobiDB-lite"/>
    </source>
</evidence>
<dbReference type="RefSeq" id="XP_066833047.1">
    <property type="nucleotide sequence ID" value="XM_066976516.1"/>
</dbReference>
<evidence type="ECO:0000256" key="3">
    <source>
        <dbReference type="ARBA" id="ARBA00023163"/>
    </source>
</evidence>
<keyword evidence="2" id="KW-0805">Transcription regulation</keyword>
<evidence type="ECO:0000256" key="2">
    <source>
        <dbReference type="ARBA" id="ARBA00023015"/>
    </source>
</evidence>
<dbReference type="SUPFAM" id="SSF47113">
    <property type="entry name" value="Histone-fold"/>
    <property type="match status" value="1"/>
</dbReference>
<reference evidence="8 9" key="1">
    <citation type="submission" date="2024-03" db="EMBL/GenBank/DDBJ databases">
        <authorList>
            <person name="Brejova B."/>
        </authorList>
    </citation>
    <scope>NUCLEOTIDE SEQUENCE [LARGE SCALE GENOMIC DNA]</scope>
    <source>
        <strain evidence="8 9">CBS 14171</strain>
    </source>
</reference>
<evidence type="ECO:0000313" key="8">
    <source>
        <dbReference type="EMBL" id="CAK9442366.1"/>
    </source>
</evidence>
<dbReference type="PANTHER" id="PTHR11380:SF5">
    <property type="entry name" value="TRANSCRIPTION INITIATION FACTOR TFIID SUBUNIT 13"/>
    <property type="match status" value="1"/>
</dbReference>
<dbReference type="InterPro" id="IPR009072">
    <property type="entry name" value="Histone-fold"/>
</dbReference>
<dbReference type="EMBL" id="OZ022412">
    <property type="protein sequence ID" value="CAK9442366.1"/>
    <property type="molecule type" value="Genomic_DNA"/>
</dbReference>
<evidence type="ECO:0000313" key="9">
    <source>
        <dbReference type="Proteomes" id="UP001497383"/>
    </source>
</evidence>
<comment type="subcellular location">
    <subcellularLocation>
        <location evidence="1">Nucleus</location>
    </subcellularLocation>
</comment>
<feature type="region of interest" description="Disordered" evidence="7">
    <location>
        <begin position="117"/>
        <end position="194"/>
    </location>
</feature>
<keyword evidence="9" id="KW-1185">Reference proteome</keyword>
<dbReference type="Gene3D" id="1.10.20.10">
    <property type="entry name" value="Histone, subunit A"/>
    <property type="match status" value="1"/>
</dbReference>
<dbReference type="PANTHER" id="PTHR11380">
    <property type="entry name" value="TRANSCRIPTION INITIATION FACTOR TFIID/SUPT3-RELATED"/>
    <property type="match status" value="1"/>
</dbReference>
<evidence type="ECO:0000256" key="5">
    <source>
        <dbReference type="ARBA" id="ARBA00038392"/>
    </source>
</evidence>
<keyword evidence="4" id="KW-0539">Nucleus</keyword>
<dbReference type="GeneID" id="92211305"/>
<feature type="compositionally biased region" description="Basic residues" evidence="7">
    <location>
        <begin position="217"/>
        <end position="226"/>
    </location>
</feature>
<dbReference type="InterPro" id="IPR003195">
    <property type="entry name" value="TFIID_TAF13"/>
</dbReference>
<proteinExistence type="inferred from homology"/>
<evidence type="ECO:0000256" key="1">
    <source>
        <dbReference type="ARBA" id="ARBA00004123"/>
    </source>
</evidence>
<evidence type="ECO:0000256" key="6">
    <source>
        <dbReference type="ARBA" id="ARBA00040136"/>
    </source>
</evidence>
<name>A0ABP0ZW57_9ASCO</name>
<feature type="compositionally biased region" description="Acidic residues" evidence="7">
    <location>
        <begin position="139"/>
        <end position="156"/>
    </location>
</feature>
<dbReference type="Proteomes" id="UP001497383">
    <property type="component" value="Chromosome 8"/>
</dbReference>
<organism evidence="8 9">
    <name type="scientific">Lodderomyces beijingensis</name>
    <dbReference type="NCBI Taxonomy" id="1775926"/>
    <lineage>
        <taxon>Eukaryota</taxon>
        <taxon>Fungi</taxon>
        <taxon>Dikarya</taxon>
        <taxon>Ascomycota</taxon>
        <taxon>Saccharomycotina</taxon>
        <taxon>Pichiomycetes</taxon>
        <taxon>Debaryomycetaceae</taxon>
        <taxon>Candida/Lodderomyces clade</taxon>
        <taxon>Lodderomyces</taxon>
    </lineage>
</organism>
<evidence type="ECO:0000256" key="4">
    <source>
        <dbReference type="ARBA" id="ARBA00023242"/>
    </source>
</evidence>
<keyword evidence="3" id="KW-0804">Transcription</keyword>
<gene>
    <name evidence="8" type="ORF">LODBEIA_P61090</name>
</gene>
<accession>A0ABP0ZW57</accession>
<comment type="similarity">
    <text evidence="5">Belongs to the TAF13 family.</text>
</comment>
<sequence length="233" mass="26054">MSEGPSDGNEAPRVVLPPIAYPKRKRKGLFLKDIENMLYAMGDTPFSLESTINAVEDILVEYIATLSTQMVHRAASQGRRNRIKLNDLAFVLRNDPLKLSRMLYFLEQSRKIEKAKKMFDDGTQDPAKKAKSGLNNNDDSNDDDNDSNDDSNDEDNKEGPDGKDDDENDAAAAAAAADNAAEDQLGEPVLDAEGNIIRRKRKYKKRAVELDENGNPIKKKYKKRKPPGTDKKE</sequence>
<protein>
    <recommendedName>
        <fullName evidence="6">Transcription initiation factor TFIID subunit 13</fullName>
    </recommendedName>
</protein>
<feature type="compositionally biased region" description="Low complexity" evidence="7">
    <location>
        <begin position="170"/>
        <end position="179"/>
    </location>
</feature>
<dbReference type="Pfam" id="PF02269">
    <property type="entry name" value="TFIID-18kDa"/>
    <property type="match status" value="1"/>
</dbReference>
<feature type="region of interest" description="Disordered" evidence="7">
    <location>
        <begin position="208"/>
        <end position="233"/>
    </location>
</feature>
<dbReference type="CDD" id="cd07978">
    <property type="entry name" value="HFD_TAF13"/>
    <property type="match status" value="1"/>
</dbReference>